<dbReference type="PIRSF" id="PIRSF017082">
    <property type="entry name" value="YflP"/>
    <property type="match status" value="1"/>
</dbReference>
<dbReference type="Gene3D" id="3.40.190.150">
    <property type="entry name" value="Bordetella uptake gene, domain 1"/>
    <property type="match status" value="1"/>
</dbReference>
<evidence type="ECO:0000256" key="2">
    <source>
        <dbReference type="SAM" id="SignalP"/>
    </source>
</evidence>
<dbReference type="InterPro" id="IPR042100">
    <property type="entry name" value="Bug_dom1"/>
</dbReference>
<dbReference type="Gene3D" id="3.40.190.10">
    <property type="entry name" value="Periplasmic binding protein-like II"/>
    <property type="match status" value="1"/>
</dbReference>
<feature type="chain" id="PRO_5046113962" evidence="2">
    <location>
        <begin position="25"/>
        <end position="319"/>
    </location>
</feature>
<comment type="similarity">
    <text evidence="1">Belongs to the UPF0065 (bug) family.</text>
</comment>
<keyword evidence="4" id="KW-1185">Reference proteome</keyword>
<dbReference type="EMBL" id="JAODYH010000003">
    <property type="protein sequence ID" value="MCT9809871.1"/>
    <property type="molecule type" value="Genomic_DNA"/>
</dbReference>
<evidence type="ECO:0000313" key="3">
    <source>
        <dbReference type="EMBL" id="MCT9809871.1"/>
    </source>
</evidence>
<dbReference type="CDD" id="cd07012">
    <property type="entry name" value="PBP2_Bug_TTT"/>
    <property type="match status" value="1"/>
</dbReference>
<dbReference type="PANTHER" id="PTHR42928">
    <property type="entry name" value="TRICARBOXYLATE-BINDING PROTEIN"/>
    <property type="match status" value="1"/>
</dbReference>
<dbReference type="PANTHER" id="PTHR42928:SF5">
    <property type="entry name" value="BLR1237 PROTEIN"/>
    <property type="match status" value="1"/>
</dbReference>
<name>A0ABT2PHD9_9BURK</name>
<reference evidence="3 4" key="1">
    <citation type="submission" date="2022-09" db="EMBL/GenBank/DDBJ databases">
        <title>Draft genome of isolate Be4.</title>
        <authorList>
            <person name="Sanchez-Castro I."/>
            <person name="Martinez-Rodriguez P."/>
            <person name="Descostes M."/>
            <person name="Merroun M."/>
        </authorList>
    </citation>
    <scope>NUCLEOTIDE SEQUENCE [LARGE SCALE GENOMIC DNA]</scope>
    <source>
        <strain evidence="3 4">Be4</strain>
    </source>
</reference>
<accession>A0ABT2PHD9</accession>
<comment type="caution">
    <text evidence="3">The sequence shown here is derived from an EMBL/GenBank/DDBJ whole genome shotgun (WGS) entry which is preliminary data.</text>
</comment>
<dbReference type="InterPro" id="IPR005064">
    <property type="entry name" value="BUG"/>
</dbReference>
<evidence type="ECO:0000256" key="1">
    <source>
        <dbReference type="ARBA" id="ARBA00006987"/>
    </source>
</evidence>
<gene>
    <name evidence="3" type="ORF">N0K08_04445</name>
</gene>
<dbReference type="Proteomes" id="UP001525968">
    <property type="component" value="Unassembled WGS sequence"/>
</dbReference>
<dbReference type="SUPFAM" id="SSF53850">
    <property type="entry name" value="Periplasmic binding protein-like II"/>
    <property type="match status" value="1"/>
</dbReference>
<feature type="signal peptide" evidence="2">
    <location>
        <begin position="1"/>
        <end position="24"/>
    </location>
</feature>
<organism evidence="3 4">
    <name type="scientific">Acidovorax bellezanensis</name>
    <dbReference type="NCBI Taxonomy" id="2976702"/>
    <lineage>
        <taxon>Bacteria</taxon>
        <taxon>Pseudomonadati</taxon>
        <taxon>Pseudomonadota</taxon>
        <taxon>Betaproteobacteria</taxon>
        <taxon>Burkholderiales</taxon>
        <taxon>Comamonadaceae</taxon>
        <taxon>Acidovorax</taxon>
    </lineage>
</organism>
<sequence length="319" mass="34463">MNTHLRKSLIFLSLAPTLAWPVLAADYPHSPVTLVVGYGAGGGTDVCNRVLALSASKQLGQTMIVDNKPGAGSSLSVSYTTRQRPDGYTIASLSTGSVLNQVLSPSVTYDVNKDLTPIAMVAQYQAGVLVKADSKFKTMADLLAASKSAKRPLSYSTAGIGTPQHLTSERLAKEVAVEWVHAPYKSGPEAITALLRGDVDFMAQTAEWAPYVRDGRLRLLSVYTEERMKGFDAPTLKELGYDLVAPSILGIVGPARMHPDIVKKLQDVFLKASKTAEFDNCANQFGLKSDFKDSATFGAYVKDTLSQWTPLLKQFANKE</sequence>
<keyword evidence="2" id="KW-0732">Signal</keyword>
<dbReference type="Pfam" id="PF03401">
    <property type="entry name" value="TctC"/>
    <property type="match status" value="1"/>
</dbReference>
<evidence type="ECO:0000313" key="4">
    <source>
        <dbReference type="Proteomes" id="UP001525968"/>
    </source>
</evidence>
<dbReference type="RefSeq" id="WP_261498841.1">
    <property type="nucleotide sequence ID" value="NZ_JAODYH010000003.1"/>
</dbReference>
<proteinExistence type="inferred from homology"/>
<protein>
    <submittedName>
        <fullName evidence="3">Tripartite tricarboxylate transporter substrate binding protein</fullName>
    </submittedName>
</protein>